<dbReference type="InterPro" id="IPR032466">
    <property type="entry name" value="Metal_Hydrolase"/>
</dbReference>
<dbReference type="SUPFAM" id="SSF51556">
    <property type="entry name" value="Metallo-dependent hydrolases"/>
    <property type="match status" value="1"/>
</dbReference>
<dbReference type="GO" id="GO:0046098">
    <property type="term" value="P:guanine metabolic process"/>
    <property type="evidence" value="ECO:0007669"/>
    <property type="project" value="TreeGrafter"/>
</dbReference>
<evidence type="ECO:0000256" key="3">
    <source>
        <dbReference type="ARBA" id="ARBA00022801"/>
    </source>
</evidence>
<dbReference type="Proteomes" id="UP000317238">
    <property type="component" value="Unassembled WGS sequence"/>
</dbReference>
<evidence type="ECO:0000256" key="1">
    <source>
        <dbReference type="ARBA" id="ARBA00001947"/>
    </source>
</evidence>
<dbReference type="EMBL" id="SJPL01000001">
    <property type="protein sequence ID" value="TWT71945.1"/>
    <property type="molecule type" value="Genomic_DNA"/>
</dbReference>
<dbReference type="Gene3D" id="2.30.40.10">
    <property type="entry name" value="Urease, subunit C, domain 1"/>
    <property type="match status" value="1"/>
</dbReference>
<comment type="cofactor">
    <cofactor evidence="1">
        <name>Zn(2+)</name>
        <dbReference type="ChEBI" id="CHEBI:29105"/>
    </cofactor>
</comment>
<dbReference type="InterPro" id="IPR051607">
    <property type="entry name" value="Metallo-dep_hydrolases"/>
</dbReference>
<evidence type="ECO:0000256" key="5">
    <source>
        <dbReference type="SAM" id="MobiDB-lite"/>
    </source>
</evidence>
<evidence type="ECO:0000256" key="4">
    <source>
        <dbReference type="ARBA" id="ARBA00022833"/>
    </source>
</evidence>
<dbReference type="AlphaFoldDB" id="A0A5C5YC74"/>
<dbReference type="EC" id="3.5.4.3" evidence="7"/>
<comment type="caution">
    <text evidence="7">The sequence shown here is derived from an EMBL/GenBank/DDBJ whole genome shotgun (WGS) entry which is preliminary data.</text>
</comment>
<protein>
    <submittedName>
        <fullName evidence="7">Guanine deaminase</fullName>
        <ecNumber evidence="7">3.5.4.3</ecNumber>
    </submittedName>
</protein>
<organism evidence="7 8">
    <name type="scientific">Crateriforma conspicua</name>
    <dbReference type="NCBI Taxonomy" id="2527996"/>
    <lineage>
        <taxon>Bacteria</taxon>
        <taxon>Pseudomonadati</taxon>
        <taxon>Planctomycetota</taxon>
        <taxon>Planctomycetia</taxon>
        <taxon>Planctomycetales</taxon>
        <taxon>Planctomycetaceae</taxon>
        <taxon>Crateriforma</taxon>
    </lineage>
</organism>
<dbReference type="GO" id="GO:0008270">
    <property type="term" value="F:zinc ion binding"/>
    <property type="evidence" value="ECO:0007669"/>
    <property type="project" value="TreeGrafter"/>
</dbReference>
<dbReference type="InterPro" id="IPR011059">
    <property type="entry name" value="Metal-dep_hydrolase_composite"/>
</dbReference>
<dbReference type="GO" id="GO:0008892">
    <property type="term" value="F:guanine deaminase activity"/>
    <property type="evidence" value="ECO:0007669"/>
    <property type="project" value="UniProtKB-EC"/>
</dbReference>
<accession>A0A5C5YC74</accession>
<keyword evidence="2" id="KW-0479">Metal-binding</keyword>
<evidence type="ECO:0000256" key="2">
    <source>
        <dbReference type="ARBA" id="ARBA00022723"/>
    </source>
</evidence>
<dbReference type="GO" id="GO:0005829">
    <property type="term" value="C:cytosol"/>
    <property type="evidence" value="ECO:0007669"/>
    <property type="project" value="TreeGrafter"/>
</dbReference>
<keyword evidence="4" id="KW-0862">Zinc</keyword>
<name>A0A5C5YC74_9PLAN</name>
<dbReference type="PANTHER" id="PTHR11271">
    <property type="entry name" value="GUANINE DEAMINASE"/>
    <property type="match status" value="1"/>
</dbReference>
<evidence type="ECO:0000313" key="7">
    <source>
        <dbReference type="EMBL" id="TWT71945.1"/>
    </source>
</evidence>
<evidence type="ECO:0000259" key="6">
    <source>
        <dbReference type="Pfam" id="PF01979"/>
    </source>
</evidence>
<reference evidence="7 8" key="1">
    <citation type="submission" date="2019-02" db="EMBL/GenBank/DDBJ databases">
        <title>Deep-cultivation of Planctomycetes and their phenomic and genomic characterization uncovers novel biology.</title>
        <authorList>
            <person name="Wiegand S."/>
            <person name="Jogler M."/>
            <person name="Boedeker C."/>
            <person name="Pinto D."/>
            <person name="Vollmers J."/>
            <person name="Rivas-Marin E."/>
            <person name="Kohn T."/>
            <person name="Peeters S.H."/>
            <person name="Heuer A."/>
            <person name="Rast P."/>
            <person name="Oberbeckmann S."/>
            <person name="Bunk B."/>
            <person name="Jeske O."/>
            <person name="Meyerdierks A."/>
            <person name="Storesund J.E."/>
            <person name="Kallscheuer N."/>
            <person name="Luecker S."/>
            <person name="Lage O.M."/>
            <person name="Pohl T."/>
            <person name="Merkel B.J."/>
            <person name="Hornburger P."/>
            <person name="Mueller R.-W."/>
            <person name="Bruemmer F."/>
            <person name="Labrenz M."/>
            <person name="Spormann A.M."/>
            <person name="Op Den Camp H."/>
            <person name="Overmann J."/>
            <person name="Amann R."/>
            <person name="Jetten M.S.M."/>
            <person name="Mascher T."/>
            <person name="Medema M.H."/>
            <person name="Devos D.P."/>
            <person name="Kaster A.-K."/>
            <person name="Ovreas L."/>
            <person name="Rohde M."/>
            <person name="Galperin M.Y."/>
            <person name="Jogler C."/>
        </authorList>
    </citation>
    <scope>NUCLEOTIDE SEQUENCE [LARGE SCALE GENOMIC DNA]</scope>
    <source>
        <strain evidence="7 8">Pan14r</strain>
    </source>
</reference>
<feature type="region of interest" description="Disordered" evidence="5">
    <location>
        <begin position="12"/>
        <end position="39"/>
    </location>
</feature>
<feature type="domain" description="Amidohydrolase-related" evidence="6">
    <location>
        <begin position="82"/>
        <end position="434"/>
    </location>
</feature>
<evidence type="ECO:0000313" key="8">
    <source>
        <dbReference type="Proteomes" id="UP000317238"/>
    </source>
</evidence>
<keyword evidence="3 7" id="KW-0378">Hydrolase</keyword>
<dbReference type="Gene3D" id="3.20.20.140">
    <property type="entry name" value="Metal-dependent hydrolases"/>
    <property type="match status" value="1"/>
</dbReference>
<proteinExistence type="predicted"/>
<keyword evidence="8" id="KW-1185">Reference proteome</keyword>
<dbReference type="RefSeq" id="WP_146440088.1">
    <property type="nucleotide sequence ID" value="NZ_SJPL01000001.1"/>
</dbReference>
<dbReference type="OrthoDB" id="9807210at2"/>
<dbReference type="Pfam" id="PF01979">
    <property type="entry name" value="Amidohydro_1"/>
    <property type="match status" value="1"/>
</dbReference>
<dbReference type="SUPFAM" id="SSF51338">
    <property type="entry name" value="Composite domain of metallo-dependent hydrolases"/>
    <property type="match status" value="1"/>
</dbReference>
<dbReference type="PANTHER" id="PTHR11271:SF6">
    <property type="entry name" value="GUANINE DEAMINASE"/>
    <property type="match status" value="1"/>
</dbReference>
<dbReference type="InterPro" id="IPR006680">
    <property type="entry name" value="Amidohydro-rel"/>
</dbReference>
<gene>
    <name evidence="7" type="primary">guaD_2</name>
    <name evidence="7" type="ORF">Pan14r_42620</name>
</gene>
<sequence>MHLSGQLLRLRIPDRGPDRSGQPGHATGGDSPADSALDRQVPFDSHPVELVPGQIWIQDGRIESVTWGQTSKDADLGGDDCVIMPGLVDAHLHLPQFDVIGAHGTTLLRWLNESVFPAESLWSAPEYAAAMTERVIRQLHGVGTTAIAAYATVHHQGTMAALRTAQRMGVKGVIGQVLMDRDAPETWLKDSDRQIETAAATLDAFPPGSALSAAVTPRFAVACSMDLLQRAGALAKQTRAIVQTHLAETVAECDLVSQRFDGLDYASVYDQAGLLHPRSILGHGIHLDENQRRRLADRGAHIAHCPTANSFLRSGVMNLETLIESGVSVGLGSDIGAGYERSMVRVARAMIEAAASIGRRFPTAAQAWWQITHGNARLIGMPRGERLSPGRPADLIIVRPDDDWHSRLADPLAGLMFGWDDRWVRQTIVDGRIVHSSR</sequence>